<proteinExistence type="predicted"/>
<evidence type="ECO:0000313" key="1">
    <source>
        <dbReference type="EMBL" id="GFS03042.1"/>
    </source>
</evidence>
<keyword evidence="2" id="KW-1185">Reference proteome</keyword>
<reference evidence="1 2" key="1">
    <citation type="journal article" date="2021" name="Elife">
        <title>Chloroplast acquisition without the gene transfer in kleptoplastic sea slugs, Plakobranchus ocellatus.</title>
        <authorList>
            <person name="Maeda T."/>
            <person name="Takahashi S."/>
            <person name="Yoshida T."/>
            <person name="Shimamura S."/>
            <person name="Takaki Y."/>
            <person name="Nagai Y."/>
            <person name="Toyoda A."/>
            <person name="Suzuki Y."/>
            <person name="Arimoto A."/>
            <person name="Ishii H."/>
            <person name="Satoh N."/>
            <person name="Nishiyama T."/>
            <person name="Hasebe M."/>
            <person name="Maruyama T."/>
            <person name="Minagawa J."/>
            <person name="Obokata J."/>
            <person name="Shigenobu S."/>
        </authorList>
    </citation>
    <scope>NUCLEOTIDE SEQUENCE [LARGE SCALE GENOMIC DNA]</scope>
</reference>
<evidence type="ECO:0000313" key="2">
    <source>
        <dbReference type="Proteomes" id="UP000762676"/>
    </source>
</evidence>
<accession>A0AAV4I261</accession>
<dbReference type="EMBL" id="BMAT01012973">
    <property type="protein sequence ID" value="GFS03042.1"/>
    <property type="molecule type" value="Genomic_DNA"/>
</dbReference>
<dbReference type="Proteomes" id="UP000762676">
    <property type="component" value="Unassembled WGS sequence"/>
</dbReference>
<keyword evidence="1" id="KW-0808">Transferase</keyword>
<name>A0AAV4I261_9GAST</name>
<gene>
    <name evidence="1" type="ORF">ElyMa_006459900</name>
</gene>
<keyword evidence="1" id="KW-0695">RNA-directed DNA polymerase</keyword>
<comment type="caution">
    <text evidence="1">The sequence shown here is derived from an EMBL/GenBank/DDBJ whole genome shotgun (WGS) entry which is preliminary data.</text>
</comment>
<dbReference type="AlphaFoldDB" id="A0AAV4I261"/>
<organism evidence="1 2">
    <name type="scientific">Elysia marginata</name>
    <dbReference type="NCBI Taxonomy" id="1093978"/>
    <lineage>
        <taxon>Eukaryota</taxon>
        <taxon>Metazoa</taxon>
        <taxon>Spiralia</taxon>
        <taxon>Lophotrochozoa</taxon>
        <taxon>Mollusca</taxon>
        <taxon>Gastropoda</taxon>
        <taxon>Heterobranchia</taxon>
        <taxon>Euthyneura</taxon>
        <taxon>Panpulmonata</taxon>
        <taxon>Sacoglossa</taxon>
        <taxon>Placobranchoidea</taxon>
        <taxon>Plakobranchidae</taxon>
        <taxon>Elysia</taxon>
    </lineage>
</organism>
<dbReference type="PANTHER" id="PTHR19446">
    <property type="entry name" value="REVERSE TRANSCRIPTASES"/>
    <property type="match status" value="1"/>
</dbReference>
<keyword evidence="1" id="KW-0548">Nucleotidyltransferase</keyword>
<protein>
    <submittedName>
        <fullName evidence="1">RNA-directed DNA polymerase from mobile element jockey-like</fullName>
    </submittedName>
</protein>
<sequence length="127" mass="14537">MYSAAYIPEDLKTSVFILLPKKPQATDCSDYRTISLMCHIFKLLLSIIMRRMSQKIEREISDRQTGFRKNSGTREAIFSLKVDSWKATLVLVLEVLRVVLAGSPTHFLNLVESTHSSCLRLSAERKF</sequence>
<dbReference type="GO" id="GO:0003964">
    <property type="term" value="F:RNA-directed DNA polymerase activity"/>
    <property type="evidence" value="ECO:0007669"/>
    <property type="project" value="UniProtKB-KW"/>
</dbReference>